<feature type="transmembrane region" description="Helical" evidence="23">
    <location>
        <begin position="1002"/>
        <end position="1023"/>
    </location>
</feature>
<evidence type="ECO:0000313" key="26">
    <source>
        <dbReference type="Proteomes" id="UP000749293"/>
    </source>
</evidence>
<evidence type="ECO:0000256" key="8">
    <source>
        <dbReference type="ARBA" id="ARBA00022741"/>
    </source>
</evidence>
<feature type="transmembrane region" description="Helical" evidence="23">
    <location>
        <begin position="303"/>
        <end position="324"/>
    </location>
</feature>
<dbReference type="InterPro" id="IPR006068">
    <property type="entry name" value="ATPase_P-typ_cation-transptr_C"/>
</dbReference>
<dbReference type="GO" id="GO:0006813">
    <property type="term" value="P:potassium ion transport"/>
    <property type="evidence" value="ECO:0007669"/>
    <property type="project" value="UniProtKB-KW"/>
</dbReference>
<keyword evidence="6 23" id="KW-0812">Transmembrane</keyword>
<comment type="similarity">
    <text evidence="18">Belongs to the cation transport ATPase (P-type) (TC 3.A.3) family. Type IID subfamily.</text>
</comment>
<comment type="caution">
    <text evidence="25">The sequence shown here is derived from an EMBL/GenBank/DDBJ whole genome shotgun (WGS) entry which is preliminary data.</text>
</comment>
<comment type="catalytic activity">
    <reaction evidence="20">
        <text>K(+)(in) + ATP + H2O = K(+)(out) + ADP + phosphate + H(+)</text>
        <dbReference type="Rhea" id="RHEA:75815"/>
        <dbReference type="ChEBI" id="CHEBI:15377"/>
        <dbReference type="ChEBI" id="CHEBI:15378"/>
        <dbReference type="ChEBI" id="CHEBI:29103"/>
        <dbReference type="ChEBI" id="CHEBI:30616"/>
        <dbReference type="ChEBI" id="CHEBI:43474"/>
        <dbReference type="ChEBI" id="CHEBI:456216"/>
    </reaction>
</comment>
<keyword evidence="8" id="KW-0547">Nucleotide-binding</keyword>
<dbReference type="SFLD" id="SFLDS00003">
    <property type="entry name" value="Haloacid_Dehalogenase"/>
    <property type="match status" value="1"/>
</dbReference>
<dbReference type="InterPro" id="IPR036412">
    <property type="entry name" value="HAD-like_sf"/>
</dbReference>
<dbReference type="SFLD" id="SFLDF00027">
    <property type="entry name" value="p-type_atpase"/>
    <property type="match status" value="1"/>
</dbReference>
<evidence type="ECO:0000256" key="7">
    <source>
        <dbReference type="ARBA" id="ARBA00022723"/>
    </source>
</evidence>
<evidence type="ECO:0000256" key="3">
    <source>
        <dbReference type="ARBA" id="ARBA00022448"/>
    </source>
</evidence>
<organism evidence="25 26">
    <name type="scientific">Geosmithia morbida</name>
    <dbReference type="NCBI Taxonomy" id="1094350"/>
    <lineage>
        <taxon>Eukaryota</taxon>
        <taxon>Fungi</taxon>
        <taxon>Dikarya</taxon>
        <taxon>Ascomycota</taxon>
        <taxon>Pezizomycotina</taxon>
        <taxon>Sordariomycetes</taxon>
        <taxon>Hypocreomycetidae</taxon>
        <taxon>Hypocreales</taxon>
        <taxon>Bionectriaceae</taxon>
        <taxon>Geosmithia</taxon>
    </lineage>
</organism>
<keyword evidence="16 23" id="KW-0472">Membrane</keyword>
<reference evidence="25" key="1">
    <citation type="submission" date="2020-03" db="EMBL/GenBank/DDBJ databases">
        <title>Site-based positive gene gene selection in Geosmithia morbida across the United States reveals a broad range of putative effectors and factors for local host and environmental adapation.</title>
        <authorList>
            <person name="Onufrak A."/>
            <person name="Murdoch R.W."/>
            <person name="Gazis R."/>
            <person name="Huff M."/>
            <person name="Staton M."/>
            <person name="Klingeman W."/>
            <person name="Hadziabdic D."/>
        </authorList>
    </citation>
    <scope>NUCLEOTIDE SEQUENCE</scope>
    <source>
        <strain evidence="25">1262</strain>
    </source>
</reference>
<dbReference type="RefSeq" id="XP_035319305.1">
    <property type="nucleotide sequence ID" value="XM_035464635.1"/>
</dbReference>
<dbReference type="FunFam" id="3.40.50.1000:FF:000047">
    <property type="entry name" value="Sodium P-type ATPase"/>
    <property type="match status" value="1"/>
</dbReference>
<feature type="transmembrane region" description="Helical" evidence="23">
    <location>
        <begin position="330"/>
        <end position="355"/>
    </location>
</feature>
<dbReference type="SUPFAM" id="SSF81660">
    <property type="entry name" value="Metal cation-transporting ATPase, ATP-binding domain N"/>
    <property type="match status" value="1"/>
</dbReference>
<keyword evidence="15" id="KW-0406">Ion transport</keyword>
<keyword evidence="14" id="KW-0915">Sodium</keyword>
<dbReference type="GO" id="GO:0005524">
    <property type="term" value="F:ATP binding"/>
    <property type="evidence" value="ECO:0007669"/>
    <property type="project" value="UniProtKB-KW"/>
</dbReference>
<dbReference type="Pfam" id="PF08282">
    <property type="entry name" value="Hydrolase_3"/>
    <property type="match status" value="1"/>
</dbReference>
<evidence type="ECO:0000256" key="2">
    <source>
        <dbReference type="ARBA" id="ARBA00004651"/>
    </source>
</evidence>
<evidence type="ECO:0000256" key="9">
    <source>
        <dbReference type="ARBA" id="ARBA00022840"/>
    </source>
</evidence>
<feature type="region of interest" description="Disordered" evidence="22">
    <location>
        <begin position="1"/>
        <end position="28"/>
    </location>
</feature>
<dbReference type="SMART" id="SM00831">
    <property type="entry name" value="Cation_ATPase_N"/>
    <property type="match status" value="1"/>
</dbReference>
<evidence type="ECO:0000256" key="19">
    <source>
        <dbReference type="ARBA" id="ARBA00035029"/>
    </source>
</evidence>
<feature type="transmembrane region" description="Helical" evidence="23">
    <location>
        <begin position="872"/>
        <end position="899"/>
    </location>
</feature>
<dbReference type="EC" id="7.2.2.3" evidence="19"/>
<dbReference type="Pfam" id="PF00122">
    <property type="entry name" value="E1-E2_ATPase"/>
    <property type="match status" value="1"/>
</dbReference>
<feature type="domain" description="Cation-transporting P-type ATPase N-terminal" evidence="24">
    <location>
        <begin position="27"/>
        <end position="101"/>
    </location>
</feature>
<feature type="transmembrane region" description="Helical" evidence="23">
    <location>
        <begin position="971"/>
        <end position="990"/>
    </location>
</feature>
<keyword evidence="9" id="KW-0067">ATP-binding</keyword>
<dbReference type="NCBIfam" id="TIGR01523">
    <property type="entry name" value="ATPase-IID_K-Na"/>
    <property type="match status" value="1"/>
</dbReference>
<evidence type="ECO:0000256" key="10">
    <source>
        <dbReference type="ARBA" id="ARBA00022842"/>
    </source>
</evidence>
<keyword evidence="13 23" id="KW-1133">Transmembrane helix</keyword>
<dbReference type="FunFam" id="3.40.1110.10:FF:000039">
    <property type="entry name" value="Sodium P-type ATPase"/>
    <property type="match status" value="1"/>
</dbReference>
<feature type="transmembrane region" description="Helical" evidence="23">
    <location>
        <begin position="919"/>
        <end position="942"/>
    </location>
</feature>
<evidence type="ECO:0000256" key="6">
    <source>
        <dbReference type="ARBA" id="ARBA00022692"/>
    </source>
</evidence>
<sequence>MGKKDAAEDAAVANHRSGQSNKPLSAPAHALKLEDVTRELGTDAQNGLGDEEHKKRLEEYGANEFGESKGVQPVRIFVGQIANSLTLVLIMAMAASFGILSYIEGGVLVAVIILNITVGFQQEWKAAKTMDSLRSLSSPTAQAVRNGNQQVVPTREIVPGDLVELKTGDTIPADVRLIEAVNFETNEALLTGESLPVRKETTTTFPEETGPGDRLNIAYSSSTVTKGRGRGIVFATGLYTEIGQIAAALRGKNSHRREPKRREDGTASAGRWMQAWTLTFTDAVGRFLGVNVGTPLQRKLAKLALLLLGTAVICAIIVLAANDFSSEQQVVIYAVATGVSMIPASLIVVLTITMAAGTKRMVERNVIVRNLKALEALGGVTNICSDKTGTLTQGKMVVKKAWIPGRGTYSVGNTNEPFNPTEGDLSLNPAPPKDIDFTGGEAEGERINGAELVKSDESLRDYLNVASLANLASVTHVDNEWHARGDPTEIAIQVYASRYGWNRLDLSTGDKAQWRQVAEFPFDSDVKKMSVIFHDRETDKQWVFTKGAVERILGSCPYVADGGEIKDFPEEAKQDVLKSMVSMASLGLRVLALASRTDFRPVKDNEAELVRSEFEEDLVFRGLVGLYDPPRPESAPSVRRCHEAGIGVHMLTGDHPETARAIALEVGILPSRISEVAADVASTMVMAAHDFDKLTDDDIDKLPLLPLVIARCAPQTKVRMIEALHRRKAFVAMTGDGVNDSPSLKRADVGIAMGQAGSDVAKEASDIVLTDDNFASILNAVEEGRRMFDNIQKFVLHVLAENIGQALTLLIALCFKDEDDISVFPLSPVEIMWIIMITSGFPDMGLGFEQAVPEIMQRPPQKLAQGVFTPELLLDMLVYGFWMAALCLASFSMVAFGFGNGDLGRNCNESMDEPGCEQVFRARATTFASLTWFALFLAWEMVHMRRSFFRMKPKSKLYFTQWAHDVWRNQFLFWAIFGGIITMFPLLYIPELNTYAFKHTGISWEWGIVFIESVLFVGGIETWKFAKRVYFRRKAYNETREGLRGKDVDLETRTFGHYFKVGGVLSDAESDAEKAGYKPSPQSWAENGGFGEKNQV</sequence>
<evidence type="ECO:0000256" key="11">
    <source>
        <dbReference type="ARBA" id="ARBA00022958"/>
    </source>
</evidence>
<dbReference type="PRINTS" id="PR00119">
    <property type="entry name" value="CATATPASE"/>
</dbReference>
<accession>A0A9P4YPB6</accession>
<dbReference type="AlphaFoldDB" id="A0A9P4YPB6"/>
<dbReference type="InterPro" id="IPR018303">
    <property type="entry name" value="ATPase_P-typ_P_site"/>
</dbReference>
<evidence type="ECO:0000256" key="5">
    <source>
        <dbReference type="ARBA" id="ARBA00022538"/>
    </source>
</evidence>
<dbReference type="GO" id="GO:0046872">
    <property type="term" value="F:metal ion binding"/>
    <property type="evidence" value="ECO:0007669"/>
    <property type="project" value="UniProtKB-KW"/>
</dbReference>
<gene>
    <name evidence="25" type="ORF">GMORB2_2656</name>
</gene>
<evidence type="ECO:0000259" key="24">
    <source>
        <dbReference type="SMART" id="SM00831"/>
    </source>
</evidence>
<evidence type="ECO:0000256" key="14">
    <source>
        <dbReference type="ARBA" id="ARBA00023053"/>
    </source>
</evidence>
<keyword evidence="3" id="KW-0813">Transport</keyword>
<comment type="catalytic activity">
    <reaction evidence="21">
        <text>Na(+)(in) + ATP + H2O = Na(+)(out) + ADP + phosphate + H(+)</text>
        <dbReference type="Rhea" id="RHEA:14633"/>
        <dbReference type="ChEBI" id="CHEBI:15377"/>
        <dbReference type="ChEBI" id="CHEBI:15378"/>
        <dbReference type="ChEBI" id="CHEBI:29101"/>
        <dbReference type="ChEBI" id="CHEBI:30616"/>
        <dbReference type="ChEBI" id="CHEBI:43474"/>
        <dbReference type="ChEBI" id="CHEBI:456216"/>
        <dbReference type="EC" id="7.2.2.3"/>
    </reaction>
    <physiologicalReaction direction="left-to-right" evidence="21">
        <dbReference type="Rhea" id="RHEA:14634"/>
    </physiologicalReaction>
</comment>
<dbReference type="FunFam" id="3.40.50.1000:FF:000001">
    <property type="entry name" value="Phospholipid-transporting ATPase IC"/>
    <property type="match status" value="1"/>
</dbReference>
<evidence type="ECO:0000256" key="4">
    <source>
        <dbReference type="ARBA" id="ARBA00022475"/>
    </source>
</evidence>
<dbReference type="SUPFAM" id="SSF81653">
    <property type="entry name" value="Calcium ATPase, transduction domain A"/>
    <property type="match status" value="1"/>
</dbReference>
<keyword evidence="7" id="KW-0479">Metal-binding</keyword>
<dbReference type="InterPro" id="IPR006414">
    <property type="entry name" value="P-type_ATPase_IID"/>
</dbReference>
<evidence type="ECO:0000256" key="13">
    <source>
        <dbReference type="ARBA" id="ARBA00022989"/>
    </source>
</evidence>
<dbReference type="Gene3D" id="3.40.1110.10">
    <property type="entry name" value="Calcium-transporting ATPase, cytoplasmic domain N"/>
    <property type="match status" value="1"/>
</dbReference>
<evidence type="ECO:0000256" key="21">
    <source>
        <dbReference type="ARBA" id="ARBA00049499"/>
    </source>
</evidence>
<dbReference type="InterPro" id="IPR023299">
    <property type="entry name" value="ATPase_P-typ_cyto_dom_N"/>
</dbReference>
<keyword evidence="10" id="KW-0460">Magnesium</keyword>
<dbReference type="GeneID" id="55968886"/>
<dbReference type="GO" id="GO:0016887">
    <property type="term" value="F:ATP hydrolysis activity"/>
    <property type="evidence" value="ECO:0007669"/>
    <property type="project" value="InterPro"/>
</dbReference>
<dbReference type="EMBL" id="JAANYQ010000015">
    <property type="protein sequence ID" value="KAF4120653.1"/>
    <property type="molecule type" value="Genomic_DNA"/>
</dbReference>
<keyword evidence="5" id="KW-0633">Potassium transport</keyword>
<dbReference type="InterPro" id="IPR059000">
    <property type="entry name" value="ATPase_P-type_domA"/>
</dbReference>
<dbReference type="InterPro" id="IPR001757">
    <property type="entry name" value="P_typ_ATPase"/>
</dbReference>
<dbReference type="NCBIfam" id="TIGR01494">
    <property type="entry name" value="ATPase_P-type"/>
    <property type="match status" value="3"/>
</dbReference>
<dbReference type="FunFam" id="1.20.1110.10:FF:000015">
    <property type="entry name" value="Sodium ion P-type ATPase"/>
    <property type="match status" value="1"/>
</dbReference>
<proteinExistence type="inferred from homology"/>
<dbReference type="InterPro" id="IPR008250">
    <property type="entry name" value="ATPase_P-typ_transduc_dom_A_sf"/>
</dbReference>
<dbReference type="Proteomes" id="UP000749293">
    <property type="component" value="Unassembled WGS sequence"/>
</dbReference>
<dbReference type="InterPro" id="IPR004014">
    <property type="entry name" value="ATPase_P-typ_cation-transptr_N"/>
</dbReference>
<dbReference type="Gene3D" id="2.70.150.10">
    <property type="entry name" value="Calcium-transporting ATPase, cytoplasmic transduction domain A"/>
    <property type="match status" value="1"/>
</dbReference>
<evidence type="ECO:0000256" key="1">
    <source>
        <dbReference type="ARBA" id="ARBA00001946"/>
    </source>
</evidence>
<name>A0A9P4YPB6_9HYPO</name>
<feature type="transmembrane region" description="Helical" evidence="23">
    <location>
        <begin position="99"/>
        <end position="120"/>
    </location>
</feature>
<evidence type="ECO:0000256" key="18">
    <source>
        <dbReference type="ARBA" id="ARBA00035017"/>
    </source>
</evidence>
<dbReference type="Pfam" id="PF00690">
    <property type="entry name" value="Cation_ATPase_N"/>
    <property type="match status" value="1"/>
</dbReference>
<evidence type="ECO:0000256" key="22">
    <source>
        <dbReference type="SAM" id="MobiDB-lite"/>
    </source>
</evidence>
<comment type="subcellular location">
    <subcellularLocation>
        <location evidence="2">Cell membrane</location>
        <topology evidence="2">Multi-pass membrane protein</topology>
    </subcellularLocation>
</comment>
<evidence type="ECO:0000313" key="25">
    <source>
        <dbReference type="EMBL" id="KAF4120653.1"/>
    </source>
</evidence>
<dbReference type="SUPFAM" id="SSF81665">
    <property type="entry name" value="Calcium ATPase, transmembrane domain M"/>
    <property type="match status" value="1"/>
</dbReference>
<dbReference type="InterPro" id="IPR023298">
    <property type="entry name" value="ATPase_P-typ_TM_dom_sf"/>
</dbReference>
<dbReference type="Pfam" id="PF13246">
    <property type="entry name" value="Cation_ATPase"/>
    <property type="match status" value="1"/>
</dbReference>
<evidence type="ECO:0000256" key="23">
    <source>
        <dbReference type="SAM" id="Phobius"/>
    </source>
</evidence>
<dbReference type="PANTHER" id="PTHR42861">
    <property type="entry name" value="CALCIUM-TRANSPORTING ATPASE"/>
    <property type="match status" value="1"/>
</dbReference>
<feature type="transmembrane region" description="Helical" evidence="23">
    <location>
        <begin position="74"/>
        <end position="93"/>
    </location>
</feature>
<dbReference type="SUPFAM" id="SSF56784">
    <property type="entry name" value="HAD-like"/>
    <property type="match status" value="1"/>
</dbReference>
<evidence type="ECO:0000256" key="15">
    <source>
        <dbReference type="ARBA" id="ARBA00023065"/>
    </source>
</evidence>
<keyword evidence="11" id="KW-0630">Potassium</keyword>
<evidence type="ECO:0000256" key="20">
    <source>
        <dbReference type="ARBA" id="ARBA00048599"/>
    </source>
</evidence>
<keyword evidence="4" id="KW-1003">Cell membrane</keyword>
<evidence type="ECO:0000256" key="17">
    <source>
        <dbReference type="ARBA" id="ARBA00023201"/>
    </source>
</evidence>
<dbReference type="Gene3D" id="1.20.1110.10">
    <property type="entry name" value="Calcium-transporting ATPase, transmembrane domain"/>
    <property type="match status" value="2"/>
</dbReference>
<keyword evidence="26" id="KW-1185">Reference proteome</keyword>
<keyword evidence="12" id="KW-1278">Translocase</keyword>
<dbReference type="InterPro" id="IPR044492">
    <property type="entry name" value="P_typ_ATPase_HD_dom"/>
</dbReference>
<evidence type="ECO:0000256" key="12">
    <source>
        <dbReference type="ARBA" id="ARBA00022967"/>
    </source>
</evidence>
<evidence type="ECO:0000256" key="16">
    <source>
        <dbReference type="ARBA" id="ARBA00023136"/>
    </source>
</evidence>
<dbReference type="PROSITE" id="PS00154">
    <property type="entry name" value="ATPASE_E1_E2"/>
    <property type="match status" value="1"/>
</dbReference>
<keyword evidence="17" id="KW-0739">Sodium transport</keyword>
<dbReference type="SFLD" id="SFLDG00002">
    <property type="entry name" value="C1.7:_P-type_atpase_like"/>
    <property type="match status" value="1"/>
</dbReference>
<dbReference type="OrthoDB" id="3352408at2759"/>
<dbReference type="GO" id="GO:0008554">
    <property type="term" value="F:P-type sodium transporter activity"/>
    <property type="evidence" value="ECO:0007669"/>
    <property type="project" value="UniProtKB-EC"/>
</dbReference>
<comment type="cofactor">
    <cofactor evidence="1">
        <name>Mg(2+)</name>
        <dbReference type="ChEBI" id="CHEBI:18420"/>
    </cofactor>
</comment>
<feature type="region of interest" description="Disordered" evidence="22">
    <location>
        <begin position="1072"/>
        <end position="1096"/>
    </location>
</feature>
<dbReference type="Pfam" id="PF00689">
    <property type="entry name" value="Cation_ATPase_C"/>
    <property type="match status" value="1"/>
</dbReference>
<dbReference type="GO" id="GO:0005886">
    <property type="term" value="C:plasma membrane"/>
    <property type="evidence" value="ECO:0007669"/>
    <property type="project" value="UniProtKB-SubCell"/>
</dbReference>
<protein>
    <recommendedName>
        <fullName evidence="19">P-type Na(+) transporter</fullName>
        <ecNumber evidence="19">7.2.2.3</ecNumber>
    </recommendedName>
</protein>